<sequence>MRVEKKRLILRERESKLWGIMKEFDILDLHRRGEVVKSDILRFMAKAKKDPNMMETVGVGDDDVFDLILNSLNLQVEQYAIGKRVNHKLGFVESWRKTNWGNVVLYHKKILTGEGFGARELWIAGKERMKELVKDFSR</sequence>
<gene>
    <name evidence="1" type="ORF">A3A74_07480</name>
</gene>
<reference evidence="1 2" key="1">
    <citation type="journal article" date="2016" name="Nat. Commun.">
        <title>Thousands of microbial genomes shed light on interconnected biogeochemical processes in an aquifer system.</title>
        <authorList>
            <person name="Anantharaman K."/>
            <person name="Brown C.T."/>
            <person name="Hug L.A."/>
            <person name="Sharon I."/>
            <person name="Castelle C.J."/>
            <person name="Probst A.J."/>
            <person name="Thomas B.C."/>
            <person name="Singh A."/>
            <person name="Wilkins M.J."/>
            <person name="Karaoz U."/>
            <person name="Brodie E.L."/>
            <person name="Williams K.H."/>
            <person name="Hubbard S.S."/>
            <person name="Banfield J.F."/>
        </authorList>
    </citation>
    <scope>NUCLEOTIDE SEQUENCE [LARGE SCALE GENOMIC DNA]</scope>
</reference>
<dbReference type="EMBL" id="MGAF01000054">
    <property type="protein sequence ID" value="OGK39246.1"/>
    <property type="molecule type" value="Genomic_DNA"/>
</dbReference>
<dbReference type="Proteomes" id="UP000179270">
    <property type="component" value="Unassembled WGS sequence"/>
</dbReference>
<proteinExistence type="predicted"/>
<name>A0A1F7I7B2_9BACT</name>
<evidence type="ECO:0000313" key="1">
    <source>
        <dbReference type="EMBL" id="OGK39246.1"/>
    </source>
</evidence>
<organism evidence="1 2">
    <name type="scientific">Candidatus Roizmanbacteria bacterium RIFCSPLOWO2_01_FULL_35_13</name>
    <dbReference type="NCBI Taxonomy" id="1802055"/>
    <lineage>
        <taxon>Bacteria</taxon>
        <taxon>Candidatus Roizmaniibacteriota</taxon>
    </lineage>
</organism>
<protein>
    <submittedName>
        <fullName evidence="1">Uncharacterized protein</fullName>
    </submittedName>
</protein>
<evidence type="ECO:0000313" key="2">
    <source>
        <dbReference type="Proteomes" id="UP000179270"/>
    </source>
</evidence>
<dbReference type="AlphaFoldDB" id="A0A1F7I7B2"/>
<comment type="caution">
    <text evidence="1">The sequence shown here is derived from an EMBL/GenBank/DDBJ whole genome shotgun (WGS) entry which is preliminary data.</text>
</comment>
<accession>A0A1F7I7B2</accession>